<accession>A0AAV2WFM6</accession>
<proteinExistence type="predicted"/>
<evidence type="ECO:0000256" key="1">
    <source>
        <dbReference type="SAM" id="MobiDB-lite"/>
    </source>
</evidence>
<reference evidence="3" key="1">
    <citation type="submission" date="2014-05" db="EMBL/GenBank/DDBJ databases">
        <authorList>
            <person name="Urmite Genomes"/>
        </authorList>
    </citation>
    <scope>NUCLEOTIDE SEQUENCE</scope>
    <source>
        <strain evidence="3">DSM 44074</strain>
    </source>
</reference>
<evidence type="ECO:0000256" key="2">
    <source>
        <dbReference type="SAM" id="SignalP"/>
    </source>
</evidence>
<evidence type="ECO:0000313" key="4">
    <source>
        <dbReference type="Proteomes" id="UP000028864"/>
    </source>
</evidence>
<keyword evidence="2" id="KW-0732">Signal</keyword>
<gene>
    <name evidence="3" type="ORF">BN1047_00817</name>
</gene>
<dbReference type="Proteomes" id="UP000028864">
    <property type="component" value="Unassembled WGS sequence"/>
</dbReference>
<feature type="region of interest" description="Disordered" evidence="1">
    <location>
        <begin position="27"/>
        <end position="70"/>
    </location>
</feature>
<dbReference type="AlphaFoldDB" id="A0AAV2WFM6"/>
<feature type="signal peptide" evidence="2">
    <location>
        <begin position="1"/>
        <end position="21"/>
    </location>
</feature>
<feature type="compositionally biased region" description="Low complexity" evidence="1">
    <location>
        <begin position="50"/>
        <end position="67"/>
    </location>
</feature>
<evidence type="ECO:0000313" key="3">
    <source>
        <dbReference type="EMBL" id="CDQ42956.1"/>
    </source>
</evidence>
<protein>
    <submittedName>
        <fullName evidence="3">Membrane protein</fullName>
    </submittedName>
</protein>
<organism evidence="3 4">
    <name type="scientific">Mycolicibacterium neoaurum</name>
    <name type="common">Mycobacterium neoaurum</name>
    <dbReference type="NCBI Taxonomy" id="1795"/>
    <lineage>
        <taxon>Bacteria</taxon>
        <taxon>Bacillati</taxon>
        <taxon>Actinomycetota</taxon>
        <taxon>Actinomycetes</taxon>
        <taxon>Mycobacteriales</taxon>
        <taxon>Mycobacteriaceae</taxon>
        <taxon>Mycolicibacterium</taxon>
    </lineage>
</organism>
<feature type="chain" id="PRO_5043864538" evidence="2">
    <location>
        <begin position="22"/>
        <end position="209"/>
    </location>
</feature>
<sequence>MLIPIALFAAIAIAATTVLVATRGDTTSNAGQQAISPSATDRRAIPSNTPAPRTVPPTSTSTAASTPELQNAKGLDGLLQTIRDKFGDTMGFSLVVYPSHAVYDRPTPTNANAKDSFTYRGEGWEEWGPTMSTSAFDILVDLSQINTAAVADVLGNAPRHTGAPVGSDSYLIIEGAEGGGLDLIIHSTEPGTGFLKLNPDGSIKQVYPP</sequence>
<reference evidence="3" key="2">
    <citation type="submission" date="2015-09" db="EMBL/GenBank/DDBJ databases">
        <title>Draft genome sequence of Mycobacterium neoaurum DSM 44074.</title>
        <authorList>
            <person name="Croce O."/>
            <person name="Robert C."/>
            <person name="Raoult D."/>
            <person name="Drancourt M."/>
        </authorList>
    </citation>
    <scope>NUCLEOTIDE SEQUENCE</scope>
    <source>
        <strain evidence="3">DSM 44074</strain>
    </source>
</reference>
<feature type="compositionally biased region" description="Polar residues" evidence="1">
    <location>
        <begin position="27"/>
        <end position="39"/>
    </location>
</feature>
<dbReference type="EMBL" id="LK021337">
    <property type="protein sequence ID" value="CDQ42956.1"/>
    <property type="molecule type" value="Genomic_DNA"/>
</dbReference>
<name>A0AAV2WFM6_MYCNE</name>